<dbReference type="EMBL" id="HG805941">
    <property type="protein sequence ID" value="CDW55224.1"/>
    <property type="molecule type" value="Genomic_DNA"/>
</dbReference>
<organism evidence="2 3">
    <name type="scientific">Trichuris trichiura</name>
    <name type="common">Whipworm</name>
    <name type="synonym">Trichocephalus trichiurus</name>
    <dbReference type="NCBI Taxonomy" id="36087"/>
    <lineage>
        <taxon>Eukaryota</taxon>
        <taxon>Metazoa</taxon>
        <taxon>Ecdysozoa</taxon>
        <taxon>Nematoda</taxon>
        <taxon>Enoplea</taxon>
        <taxon>Dorylaimia</taxon>
        <taxon>Trichinellida</taxon>
        <taxon>Trichuridae</taxon>
        <taxon>Trichuris</taxon>
    </lineage>
</organism>
<proteinExistence type="predicted"/>
<dbReference type="OrthoDB" id="10365043at2759"/>
<protein>
    <submittedName>
        <fullName evidence="2">Uncharacterized protein</fullName>
    </submittedName>
</protein>
<reference evidence="2" key="2">
    <citation type="submission" date="2014-03" db="EMBL/GenBank/DDBJ databases">
        <title>The whipworm genome and dual-species transcriptomics of an intimate host-pathogen interaction.</title>
        <authorList>
            <person name="Foth B.J."/>
            <person name="Tsai I.J."/>
            <person name="Reid A.J."/>
            <person name="Bancroft A.J."/>
            <person name="Nichol S."/>
            <person name="Tracey A."/>
            <person name="Holroyd N."/>
            <person name="Cotton J.A."/>
            <person name="Stanley E.J."/>
            <person name="Zarowiecki M."/>
            <person name="Liu J.Z."/>
            <person name="Huckvale T."/>
            <person name="Cooper P.J."/>
            <person name="Grencis R.K."/>
            <person name="Berriman M."/>
        </authorList>
    </citation>
    <scope>NUCLEOTIDE SEQUENCE [LARGE SCALE GENOMIC DNA]</scope>
</reference>
<name>A0A077Z5Z8_TRITR</name>
<accession>A0A077Z5Z8</accession>
<feature type="transmembrane region" description="Helical" evidence="1">
    <location>
        <begin position="102"/>
        <end position="119"/>
    </location>
</feature>
<keyword evidence="1" id="KW-1133">Transmembrane helix</keyword>
<dbReference type="Proteomes" id="UP000030665">
    <property type="component" value="Unassembled WGS sequence"/>
</dbReference>
<evidence type="ECO:0000313" key="2">
    <source>
        <dbReference type="EMBL" id="CDW55224.1"/>
    </source>
</evidence>
<keyword evidence="3" id="KW-1185">Reference proteome</keyword>
<dbReference type="AlphaFoldDB" id="A0A077Z5Z8"/>
<reference evidence="2" key="1">
    <citation type="submission" date="2014-01" db="EMBL/GenBank/DDBJ databases">
        <authorList>
            <person name="Aslett M."/>
        </authorList>
    </citation>
    <scope>NUCLEOTIDE SEQUENCE</scope>
</reference>
<gene>
    <name evidence="2" type="ORF">TTRE_0000349601</name>
</gene>
<sequence length="158" mass="18593">MADKHCASLEMDICIESLPLAELREWCTLSNREVQKAIARNIAVRMDKMFWELLDLDYHCDNDQTWSISFRFSIMRLRNIIRQALAVIETNQERQITVMKKNLLSVSILMILNVAMVILRDPLCYLNNVEQLSRNIDLFEMRLNEAIRLVIPNSIFFT</sequence>
<keyword evidence="1" id="KW-0812">Transmembrane</keyword>
<evidence type="ECO:0000313" key="3">
    <source>
        <dbReference type="Proteomes" id="UP000030665"/>
    </source>
</evidence>
<keyword evidence="1" id="KW-0472">Membrane</keyword>
<evidence type="ECO:0000256" key="1">
    <source>
        <dbReference type="SAM" id="Phobius"/>
    </source>
</evidence>